<keyword evidence="7" id="KW-1185">Reference proteome</keyword>
<keyword evidence="2" id="KW-0812">Transmembrane</keyword>
<evidence type="ECO:0000256" key="1">
    <source>
        <dbReference type="ARBA" id="ARBA00004167"/>
    </source>
</evidence>
<dbReference type="AlphaFoldDB" id="A0A4S5BTB9"/>
<dbReference type="NCBIfam" id="TIGR01352">
    <property type="entry name" value="tonB_Cterm"/>
    <property type="match status" value="1"/>
</dbReference>
<feature type="region of interest" description="Disordered" evidence="5">
    <location>
        <begin position="62"/>
        <end position="113"/>
    </location>
</feature>
<organism evidence="6 7">
    <name type="scientific">Lampropedia aestuarii</name>
    <dbReference type="NCBI Taxonomy" id="2562762"/>
    <lineage>
        <taxon>Bacteria</taxon>
        <taxon>Pseudomonadati</taxon>
        <taxon>Pseudomonadota</taxon>
        <taxon>Betaproteobacteria</taxon>
        <taxon>Burkholderiales</taxon>
        <taxon>Comamonadaceae</taxon>
        <taxon>Lampropedia</taxon>
    </lineage>
</organism>
<evidence type="ECO:0000256" key="5">
    <source>
        <dbReference type="SAM" id="MobiDB-lite"/>
    </source>
</evidence>
<dbReference type="Gene3D" id="3.30.1150.10">
    <property type="match status" value="1"/>
</dbReference>
<protein>
    <submittedName>
        <fullName evidence="6">TonB family protein</fullName>
    </submittedName>
</protein>
<comment type="subcellular location">
    <subcellularLocation>
        <location evidence="1">Membrane</location>
        <topology evidence="1">Single-pass membrane protein</topology>
    </subcellularLocation>
</comment>
<dbReference type="SUPFAM" id="SSF74653">
    <property type="entry name" value="TolA/TonB C-terminal domain"/>
    <property type="match status" value="1"/>
</dbReference>
<accession>A0A4S5BTB9</accession>
<reference evidence="6 7" key="1">
    <citation type="submission" date="2019-04" db="EMBL/GenBank/DDBJ databases">
        <title>Lampropedia sp YIM MLB12 draf genome.</title>
        <authorList>
            <person name="Wang Y.-X."/>
        </authorList>
    </citation>
    <scope>NUCLEOTIDE SEQUENCE [LARGE SCALE GENOMIC DNA]</scope>
    <source>
        <strain evidence="6 7">YIM MLB12</strain>
    </source>
</reference>
<keyword evidence="3" id="KW-1133">Transmembrane helix</keyword>
<keyword evidence="4" id="KW-0472">Membrane</keyword>
<evidence type="ECO:0000313" key="6">
    <source>
        <dbReference type="EMBL" id="THJ34225.1"/>
    </source>
</evidence>
<name>A0A4S5BTB9_9BURK</name>
<comment type="caution">
    <text evidence="6">The sequence shown here is derived from an EMBL/GenBank/DDBJ whole genome shotgun (WGS) entry which is preliminary data.</text>
</comment>
<dbReference type="InterPro" id="IPR006260">
    <property type="entry name" value="TonB/TolA_C"/>
</dbReference>
<dbReference type="GO" id="GO:0016020">
    <property type="term" value="C:membrane"/>
    <property type="evidence" value="ECO:0007669"/>
    <property type="project" value="UniProtKB-SubCell"/>
</dbReference>
<dbReference type="OrthoDB" id="9803361at2"/>
<sequence>MKLPSFLRNMSVFTIALVVSLAVHAVLLTIRFVSPETFDRMLNAQPLEIILVNAQTDEKPEESKAVAQVAMAGGGDADSGRATSPTPYSALTRLGNDSEEAQQSEETPRERQNRMLAQLRQAVADYPLPDPRKENPSPKEIAQEEKRLLLVQQLAEMEMLVKLENERPKKRYVSPATQDSPFALYLDNVRRAIEERGTARFPEQNGKKIYGQLVVTVLINFDGSIVDVQIDRSSGNLTLDRISEAIVYAAGPFGHFTPEIRRTADQIGFTSTFDFKRDATLATHF</sequence>
<dbReference type="EMBL" id="SSWX01000007">
    <property type="protein sequence ID" value="THJ34225.1"/>
    <property type="molecule type" value="Genomic_DNA"/>
</dbReference>
<evidence type="ECO:0000256" key="4">
    <source>
        <dbReference type="ARBA" id="ARBA00023136"/>
    </source>
</evidence>
<evidence type="ECO:0000256" key="3">
    <source>
        <dbReference type="ARBA" id="ARBA00022989"/>
    </source>
</evidence>
<dbReference type="Proteomes" id="UP000306236">
    <property type="component" value="Unassembled WGS sequence"/>
</dbReference>
<evidence type="ECO:0000313" key="7">
    <source>
        <dbReference type="Proteomes" id="UP000306236"/>
    </source>
</evidence>
<proteinExistence type="predicted"/>
<dbReference type="RefSeq" id="WP_136405900.1">
    <property type="nucleotide sequence ID" value="NZ_JARXRQ010000002.1"/>
</dbReference>
<gene>
    <name evidence="6" type="ORF">E8K88_06775</name>
</gene>
<dbReference type="Pfam" id="PF13103">
    <property type="entry name" value="TonB_2"/>
    <property type="match status" value="1"/>
</dbReference>
<evidence type="ECO:0000256" key="2">
    <source>
        <dbReference type="ARBA" id="ARBA00022692"/>
    </source>
</evidence>